<dbReference type="PANTHER" id="PTHR21600">
    <property type="entry name" value="MITOCHONDRIAL RNA PSEUDOURIDINE SYNTHASE"/>
    <property type="match status" value="1"/>
</dbReference>
<comment type="similarity">
    <text evidence="1">Belongs to the pseudouridine synthase RluA family.</text>
</comment>
<feature type="domain" description="Pseudouridine synthase RsuA/RluA-like" evidence="3">
    <location>
        <begin position="32"/>
        <end position="135"/>
    </location>
</feature>
<dbReference type="GO" id="GO:0003723">
    <property type="term" value="F:RNA binding"/>
    <property type="evidence" value="ECO:0007669"/>
    <property type="project" value="InterPro"/>
</dbReference>
<dbReference type="PANTHER" id="PTHR21600:SF87">
    <property type="entry name" value="RNA PSEUDOURIDYLATE SYNTHASE DOMAIN-CONTAINING PROTEIN 1"/>
    <property type="match status" value="1"/>
</dbReference>
<dbReference type="Proteomes" id="UP000604046">
    <property type="component" value="Unassembled WGS sequence"/>
</dbReference>
<proteinExistence type="inferred from homology"/>
<dbReference type="GO" id="GO:0000455">
    <property type="term" value="P:enzyme-directed rRNA pseudouridine synthesis"/>
    <property type="evidence" value="ECO:0007669"/>
    <property type="project" value="TreeGrafter"/>
</dbReference>
<feature type="region of interest" description="Disordered" evidence="2">
    <location>
        <begin position="396"/>
        <end position="416"/>
    </location>
</feature>
<dbReference type="Pfam" id="PF00849">
    <property type="entry name" value="PseudoU_synth_2"/>
    <property type="match status" value="1"/>
</dbReference>
<name>A0A812T6T8_9DINO</name>
<accession>A0A812T6T8</accession>
<evidence type="ECO:0000313" key="4">
    <source>
        <dbReference type="EMBL" id="CAE7511662.1"/>
    </source>
</evidence>
<dbReference type="AlphaFoldDB" id="A0A812T6T8"/>
<reference evidence="4" key="1">
    <citation type="submission" date="2021-02" db="EMBL/GenBank/DDBJ databases">
        <authorList>
            <person name="Dougan E. K."/>
            <person name="Rhodes N."/>
            <person name="Thang M."/>
            <person name="Chan C."/>
        </authorList>
    </citation>
    <scope>NUCLEOTIDE SEQUENCE</scope>
</reference>
<dbReference type="Gene3D" id="3.30.2350.10">
    <property type="entry name" value="Pseudouridine synthase"/>
    <property type="match status" value="1"/>
</dbReference>
<dbReference type="SUPFAM" id="SSF55120">
    <property type="entry name" value="Pseudouridine synthase"/>
    <property type="match status" value="1"/>
</dbReference>
<keyword evidence="5" id="KW-1185">Reference proteome</keyword>
<dbReference type="InterPro" id="IPR006145">
    <property type="entry name" value="PsdUridine_synth_RsuA/RluA"/>
</dbReference>
<dbReference type="EMBL" id="CAJNDS010002524">
    <property type="protein sequence ID" value="CAE7511662.1"/>
    <property type="molecule type" value="Genomic_DNA"/>
</dbReference>
<sequence>MPWDESRGRFTFQAYLPAVIGPPTRGVPCRGPRVCHRLDFRVGGPMVVATSEEAIRSLMFCFAEQLVEKEYRAIVSGKVEEEGASFTIDEPVDGRAACTDVKVLKVAPCPHHGHLTELALSPRQGRYRQLRRHCAEALGAPIVNEDAGVVYAAAEAWRRRGKALPSPLVRHVGRGKGNLFLQKLRVSLPPPEDLGSSERVTVEVPPSDRFELLMDTSARAFEYGWRTDQIGETKLMEDHVDDSEARQEERANASLGSYWSGLVRAWAVGGLGFQWSGLVGVWSGLLLVWACADLVRLAGVWCRALSGLGCRKLLLAHLGVFQSEVQQVMRDDPQRLDRIAGGQDLQRVAESPLLTGRVIAQLAAEESYRKPPYVTPPGLTGGVCIVAEAARDLGLRDGGPPGSAAGDEYGPERPPAPSIRSLGFLGPGALRAALPEPLKALADPGGLLANDEVRIPLEFMAQGPPPS</sequence>
<evidence type="ECO:0000259" key="3">
    <source>
        <dbReference type="Pfam" id="PF00849"/>
    </source>
</evidence>
<evidence type="ECO:0000256" key="1">
    <source>
        <dbReference type="ARBA" id="ARBA00010876"/>
    </source>
</evidence>
<dbReference type="OrthoDB" id="424794at2759"/>
<dbReference type="InterPro" id="IPR050188">
    <property type="entry name" value="RluA_PseudoU_synthase"/>
</dbReference>
<organism evidence="4 5">
    <name type="scientific">Symbiodinium natans</name>
    <dbReference type="NCBI Taxonomy" id="878477"/>
    <lineage>
        <taxon>Eukaryota</taxon>
        <taxon>Sar</taxon>
        <taxon>Alveolata</taxon>
        <taxon>Dinophyceae</taxon>
        <taxon>Suessiales</taxon>
        <taxon>Symbiodiniaceae</taxon>
        <taxon>Symbiodinium</taxon>
    </lineage>
</organism>
<dbReference type="GO" id="GO:0009982">
    <property type="term" value="F:pseudouridine synthase activity"/>
    <property type="evidence" value="ECO:0007669"/>
    <property type="project" value="InterPro"/>
</dbReference>
<dbReference type="InterPro" id="IPR020103">
    <property type="entry name" value="PsdUridine_synth_cat_dom_sf"/>
</dbReference>
<protein>
    <submittedName>
        <fullName evidence="4">Rpusd1 protein</fullName>
    </submittedName>
</protein>
<gene>
    <name evidence="4" type="primary">Rpusd1</name>
    <name evidence="4" type="ORF">SNAT2548_LOCUS28644</name>
</gene>
<comment type="caution">
    <text evidence="4">The sequence shown here is derived from an EMBL/GenBank/DDBJ whole genome shotgun (WGS) entry which is preliminary data.</text>
</comment>
<evidence type="ECO:0000256" key="2">
    <source>
        <dbReference type="SAM" id="MobiDB-lite"/>
    </source>
</evidence>
<evidence type="ECO:0000313" key="5">
    <source>
        <dbReference type="Proteomes" id="UP000604046"/>
    </source>
</evidence>